<name>A0A3N0DSE9_9ACTN</name>
<proteinExistence type="predicted"/>
<organism evidence="1 2">
    <name type="scientific">Nocardioides marmorisolisilvae</name>
    <dbReference type="NCBI Taxonomy" id="1542737"/>
    <lineage>
        <taxon>Bacteria</taxon>
        <taxon>Bacillati</taxon>
        <taxon>Actinomycetota</taxon>
        <taxon>Actinomycetes</taxon>
        <taxon>Propionibacteriales</taxon>
        <taxon>Nocardioidaceae</taxon>
        <taxon>Nocardioides</taxon>
    </lineage>
</organism>
<gene>
    <name evidence="1" type="ORF">EFL95_04910</name>
</gene>
<protein>
    <recommendedName>
        <fullName evidence="3">GGDEF domain-containing protein</fullName>
    </recommendedName>
</protein>
<dbReference type="OrthoDB" id="4936366at2"/>
<accession>A0A3N0DSE9</accession>
<dbReference type="AlphaFoldDB" id="A0A3N0DSE9"/>
<dbReference type="EMBL" id="RJSG01000002">
    <property type="protein sequence ID" value="RNL78441.1"/>
    <property type="molecule type" value="Genomic_DNA"/>
</dbReference>
<keyword evidence="2" id="KW-1185">Reference proteome</keyword>
<comment type="caution">
    <text evidence="1">The sequence shown here is derived from an EMBL/GenBank/DDBJ whole genome shotgun (WGS) entry which is preliminary data.</text>
</comment>
<dbReference type="Proteomes" id="UP000277094">
    <property type="component" value="Unassembled WGS sequence"/>
</dbReference>
<sequence>MRATDRTQHTPLALPSSGLAGPAVREAARQYVRDGEPLATFLGDLEVAYQVLNLPPPSLDLVKQASIAWADEFLGKLDGLACEDPLTGMSSAQHARVHLQSLYRSCADRGEHPDDAHALVIVSLVEACPTPEADVLEAAFHQSLRLATISDTLRSTFARCDVVAALDHGRVLAVVSRDDSLAHRADELAWLLRRRLPVSSAPRVLVEPMPVAADQALALLDDLNA</sequence>
<evidence type="ECO:0000313" key="1">
    <source>
        <dbReference type="EMBL" id="RNL78441.1"/>
    </source>
</evidence>
<reference evidence="1 2" key="1">
    <citation type="submission" date="2018-11" db="EMBL/GenBank/DDBJ databases">
        <authorList>
            <person name="Li F."/>
        </authorList>
    </citation>
    <scope>NUCLEOTIDE SEQUENCE [LARGE SCALE GENOMIC DNA]</scope>
    <source>
        <strain evidence="1 2">KIS18-7</strain>
    </source>
</reference>
<evidence type="ECO:0000313" key="2">
    <source>
        <dbReference type="Proteomes" id="UP000277094"/>
    </source>
</evidence>
<dbReference type="RefSeq" id="WP_123232940.1">
    <property type="nucleotide sequence ID" value="NZ_RJSG01000002.1"/>
</dbReference>
<evidence type="ECO:0008006" key="3">
    <source>
        <dbReference type="Google" id="ProtNLM"/>
    </source>
</evidence>